<evidence type="ECO:0000256" key="1">
    <source>
        <dbReference type="ARBA" id="ARBA00004651"/>
    </source>
</evidence>
<dbReference type="OrthoDB" id="9772609at2"/>
<feature type="transmembrane region" description="Helical" evidence="7">
    <location>
        <begin position="137"/>
        <end position="160"/>
    </location>
</feature>
<dbReference type="SUPFAM" id="SSF161098">
    <property type="entry name" value="MetI-like"/>
    <property type="match status" value="1"/>
</dbReference>
<evidence type="ECO:0000313" key="9">
    <source>
        <dbReference type="EMBL" id="OAK68514.1"/>
    </source>
</evidence>
<dbReference type="RefSeq" id="WP_057982881.1">
    <property type="nucleotide sequence ID" value="NZ_LDJR01000056.1"/>
</dbReference>
<feature type="transmembrane region" description="Helical" evidence="7">
    <location>
        <begin position="104"/>
        <end position="125"/>
    </location>
</feature>
<gene>
    <name evidence="9" type="ORF">ABB05_15685</name>
</gene>
<dbReference type="EMBL" id="LDJR01000056">
    <property type="protein sequence ID" value="OAK68514.1"/>
    <property type="molecule type" value="Genomic_DNA"/>
</dbReference>
<evidence type="ECO:0000256" key="2">
    <source>
        <dbReference type="ARBA" id="ARBA00022448"/>
    </source>
</evidence>
<dbReference type="STRING" id="217031.ABB05_15685"/>
<evidence type="ECO:0000256" key="6">
    <source>
        <dbReference type="ARBA" id="ARBA00023136"/>
    </source>
</evidence>
<sequence length="274" mass="30110">MKPNRLSSISINIVLTLFATIAFFPIYMAVLNSFKTHGEIFDSVLALPKSFNFENYINVFEQLNLFGSGFNTLIVTVIGLAGIVICGSLAGYKLARTPGKLSGIIFALFVASMLVPFHSIMITLSQMAKGLGLQGSLVGLGLIYIGLGSNMAVFLYHGFVKSIPLELEEAAKIDGCSDFQIYYKIIFPLLKPITATILILNVLWLWNDFLLPLIMLTDVNNYTLMLSVNMLFGQYNSDWPMILAGLVATALPVLIFYAFFQKHILAGISEGAIK</sequence>
<feature type="transmembrane region" description="Helical" evidence="7">
    <location>
        <begin position="70"/>
        <end position="92"/>
    </location>
</feature>
<keyword evidence="3" id="KW-1003">Cell membrane</keyword>
<keyword evidence="10" id="KW-1185">Reference proteome</keyword>
<dbReference type="CDD" id="cd06261">
    <property type="entry name" value="TM_PBP2"/>
    <property type="match status" value="1"/>
</dbReference>
<evidence type="ECO:0000256" key="4">
    <source>
        <dbReference type="ARBA" id="ARBA00022692"/>
    </source>
</evidence>
<protein>
    <submittedName>
        <fullName evidence="9">Sugar ABC transporter permease</fullName>
    </submittedName>
</protein>
<dbReference type="GO" id="GO:0005886">
    <property type="term" value="C:plasma membrane"/>
    <property type="evidence" value="ECO:0007669"/>
    <property type="project" value="UniProtKB-SubCell"/>
</dbReference>
<feature type="transmembrane region" description="Helical" evidence="7">
    <location>
        <begin position="181"/>
        <end position="206"/>
    </location>
</feature>
<dbReference type="InterPro" id="IPR000515">
    <property type="entry name" value="MetI-like"/>
</dbReference>
<evidence type="ECO:0000256" key="3">
    <source>
        <dbReference type="ARBA" id="ARBA00022475"/>
    </source>
</evidence>
<keyword evidence="6 7" id="KW-0472">Membrane</keyword>
<dbReference type="PANTHER" id="PTHR43744">
    <property type="entry name" value="ABC TRANSPORTER PERMEASE PROTEIN MG189-RELATED-RELATED"/>
    <property type="match status" value="1"/>
</dbReference>
<dbReference type="GO" id="GO:0055085">
    <property type="term" value="P:transmembrane transport"/>
    <property type="evidence" value="ECO:0007669"/>
    <property type="project" value="InterPro"/>
</dbReference>
<keyword evidence="4 7" id="KW-0812">Transmembrane</keyword>
<organism evidence="9 10">
    <name type="scientific">Lederbergia galactosidilytica</name>
    <dbReference type="NCBI Taxonomy" id="217031"/>
    <lineage>
        <taxon>Bacteria</taxon>
        <taxon>Bacillati</taxon>
        <taxon>Bacillota</taxon>
        <taxon>Bacilli</taxon>
        <taxon>Bacillales</taxon>
        <taxon>Bacillaceae</taxon>
        <taxon>Lederbergia</taxon>
    </lineage>
</organism>
<comment type="caution">
    <text evidence="9">The sequence shown here is derived from an EMBL/GenBank/DDBJ whole genome shotgun (WGS) entry which is preliminary data.</text>
</comment>
<dbReference type="PATRIC" id="fig|217031.6.peg.3383"/>
<proteinExistence type="inferred from homology"/>
<evidence type="ECO:0000256" key="5">
    <source>
        <dbReference type="ARBA" id="ARBA00022989"/>
    </source>
</evidence>
<keyword evidence="2 7" id="KW-0813">Transport</keyword>
<dbReference type="Proteomes" id="UP000077881">
    <property type="component" value="Unassembled WGS sequence"/>
</dbReference>
<feature type="domain" description="ABC transmembrane type-1" evidence="8">
    <location>
        <begin position="69"/>
        <end position="260"/>
    </location>
</feature>
<evidence type="ECO:0000313" key="10">
    <source>
        <dbReference type="Proteomes" id="UP000077881"/>
    </source>
</evidence>
<comment type="similarity">
    <text evidence="7">Belongs to the binding-protein-dependent transport system permease family.</text>
</comment>
<comment type="subcellular location">
    <subcellularLocation>
        <location evidence="1 7">Cell membrane</location>
        <topology evidence="1 7">Multi-pass membrane protein</topology>
    </subcellularLocation>
</comment>
<evidence type="ECO:0000256" key="7">
    <source>
        <dbReference type="RuleBase" id="RU363032"/>
    </source>
</evidence>
<dbReference type="Pfam" id="PF00528">
    <property type="entry name" value="BPD_transp_1"/>
    <property type="match status" value="1"/>
</dbReference>
<dbReference type="InterPro" id="IPR035906">
    <property type="entry name" value="MetI-like_sf"/>
</dbReference>
<keyword evidence="5 7" id="KW-1133">Transmembrane helix</keyword>
<evidence type="ECO:0000259" key="8">
    <source>
        <dbReference type="PROSITE" id="PS50928"/>
    </source>
</evidence>
<feature type="transmembrane region" description="Helical" evidence="7">
    <location>
        <begin position="239"/>
        <end position="260"/>
    </location>
</feature>
<reference evidence="9 10" key="1">
    <citation type="submission" date="2015-05" db="EMBL/GenBank/DDBJ databases">
        <title>Comparison of genome.</title>
        <authorList>
            <person name="Zheng Z."/>
            <person name="Sun M."/>
        </authorList>
    </citation>
    <scope>NUCLEOTIDE SEQUENCE [LARGE SCALE GENOMIC DNA]</scope>
    <source>
        <strain evidence="9 10">G25-74</strain>
    </source>
</reference>
<name>A0A177ZL46_9BACI</name>
<dbReference type="PANTHER" id="PTHR43744:SF8">
    <property type="entry name" value="SN-GLYCEROL-3-PHOSPHATE TRANSPORT SYSTEM PERMEASE PROTEIN UGPE"/>
    <property type="match status" value="1"/>
</dbReference>
<feature type="transmembrane region" description="Helical" evidence="7">
    <location>
        <begin position="12"/>
        <end position="30"/>
    </location>
</feature>
<dbReference type="PROSITE" id="PS50928">
    <property type="entry name" value="ABC_TM1"/>
    <property type="match status" value="1"/>
</dbReference>
<accession>A0A177ZL46</accession>
<dbReference type="Gene3D" id="1.10.3720.10">
    <property type="entry name" value="MetI-like"/>
    <property type="match status" value="1"/>
</dbReference>
<dbReference type="AlphaFoldDB" id="A0A177ZL46"/>